<accession>A0A062Y0Z6</accession>
<reference evidence="1 2" key="1">
    <citation type="submission" date="2014-04" db="EMBL/GenBank/DDBJ databases">
        <title>The Genome Sequence of Thermoanaerobaculum aquaticum MP-01, The First Cultivated Group 23 Acidobacterium.</title>
        <authorList>
            <person name="Stamps B.W."/>
            <person name="Losey N.A."/>
            <person name="Lawson P.A."/>
            <person name="Stevenson B.S."/>
        </authorList>
    </citation>
    <scope>NUCLEOTIDE SEQUENCE [LARGE SCALE GENOMIC DNA]</scope>
    <source>
        <strain evidence="1 2">MP-01</strain>
    </source>
</reference>
<organism evidence="1 2">
    <name type="scientific">Thermoanaerobaculum aquaticum</name>
    <dbReference type="NCBI Taxonomy" id="1312852"/>
    <lineage>
        <taxon>Bacteria</taxon>
        <taxon>Pseudomonadati</taxon>
        <taxon>Acidobacteriota</taxon>
        <taxon>Thermoanaerobaculia</taxon>
        <taxon>Thermoanaerobaculales</taxon>
        <taxon>Thermoanaerobaculaceae</taxon>
        <taxon>Thermoanaerobaculum</taxon>
    </lineage>
</organism>
<dbReference type="RefSeq" id="WP_038048343.1">
    <property type="nucleotide sequence ID" value="NZ_JMFG01000012.1"/>
</dbReference>
<comment type="caution">
    <text evidence="1">The sequence shown here is derived from an EMBL/GenBank/DDBJ whole genome shotgun (WGS) entry which is preliminary data.</text>
</comment>
<dbReference type="AlphaFoldDB" id="A0A062Y0Z6"/>
<gene>
    <name evidence="1" type="ORF">EG19_01175</name>
</gene>
<evidence type="ECO:0000313" key="1">
    <source>
        <dbReference type="EMBL" id="KDA54071.1"/>
    </source>
</evidence>
<dbReference type="EMBL" id="JMFG01000012">
    <property type="protein sequence ID" value="KDA54071.1"/>
    <property type="molecule type" value="Genomic_DNA"/>
</dbReference>
<protein>
    <submittedName>
        <fullName evidence="1">Uncharacterized protein</fullName>
    </submittedName>
</protein>
<name>A0A062Y0Z6_9BACT</name>
<sequence length="72" mass="8230">MSGPVWRWEKDRQAVCHWCLNEVTGVFVEGEVVNGDLLDGRMVCPECYKSFHQFLVVGEHENKAPAPAYAHR</sequence>
<dbReference type="Proteomes" id="UP000027284">
    <property type="component" value="Unassembled WGS sequence"/>
</dbReference>
<evidence type="ECO:0000313" key="2">
    <source>
        <dbReference type="Proteomes" id="UP000027284"/>
    </source>
</evidence>
<keyword evidence="2" id="KW-1185">Reference proteome</keyword>
<proteinExistence type="predicted"/>
<dbReference type="STRING" id="1312852.EG19_01175"/>